<organism evidence="2">
    <name type="scientific">Mycolicibacterium mucogenicum DSM 44124</name>
    <dbReference type="NCBI Taxonomy" id="1226753"/>
    <lineage>
        <taxon>Bacteria</taxon>
        <taxon>Bacillati</taxon>
        <taxon>Actinomycetota</taxon>
        <taxon>Actinomycetes</taxon>
        <taxon>Mycobacteriales</taxon>
        <taxon>Mycobacteriaceae</taxon>
        <taxon>Mycolicibacterium</taxon>
    </lineage>
</organism>
<dbReference type="Proteomes" id="UP000309231">
    <property type="component" value="Chromosome"/>
</dbReference>
<name>A0A8H2JAQ8_MYCMU</name>
<keyword evidence="3" id="KW-1185">Reference proteome</keyword>
<reference evidence="1 3" key="2">
    <citation type="journal article" date="2019" name="BMC Evol. Biol.">
        <title>Comparative genomics of Mycobacterium mucogenicum and Mycobacterium neoaurum clade members emphasizing tRNA and non-coding RNA.</title>
        <authorList>
            <person name="Behra P.R.K."/>
            <person name="Pettersson B.M.F."/>
            <person name="Das S."/>
            <person name="Dasgupta S."/>
            <person name="Kirsebom L.A."/>
        </authorList>
    </citation>
    <scope>NUCLEOTIDE SEQUENCE [LARGE SCALE GENOMIC DNA]</scope>
    <source>
        <strain evidence="1 3">DSM 44124</strain>
    </source>
</reference>
<protein>
    <submittedName>
        <fullName evidence="2">Uncharacterized protein</fullName>
    </submittedName>
</protein>
<evidence type="ECO:0000313" key="3">
    <source>
        <dbReference type="Proteomes" id="UP000309231"/>
    </source>
</evidence>
<accession>A0A8H2JAQ8</accession>
<dbReference type="GeneID" id="76723851"/>
<proteinExistence type="predicted"/>
<dbReference type="AlphaFoldDB" id="A0A8H2JAQ8"/>
<evidence type="ECO:0000313" key="2">
    <source>
        <dbReference type="EMBL" id="TLH51460.1"/>
    </source>
</evidence>
<dbReference type="KEGG" id="mmuc:C1S78_002990"/>
<evidence type="ECO:0000313" key="1">
    <source>
        <dbReference type="EMBL" id="QPG70010.1"/>
    </source>
</evidence>
<dbReference type="EMBL" id="POTL01000001">
    <property type="protein sequence ID" value="TLH51460.1"/>
    <property type="molecule type" value="Genomic_DNA"/>
</dbReference>
<sequence>MSTTGYLTSFAATYQLEGVTEHQAKRIASQVQAALESTLADLVGQFAPGSAATVLHARVETRGSLVEEYER</sequence>
<reference evidence="2" key="1">
    <citation type="submission" date="2018-01" db="EMBL/GenBank/DDBJ databases">
        <title>Comparative genomics of Mycobacterium mucogenicum and Mycobacterium neoaurum clade members emphasizing tRNA and non-coding RNA.</title>
        <authorList>
            <person name="Behra P.R.K."/>
            <person name="Pettersson B.M.F."/>
            <person name="Das S."/>
            <person name="Dasgupta S."/>
            <person name="Kirsebom L.A."/>
        </authorList>
    </citation>
    <scope>NUCLEOTIDE SEQUENCE</scope>
    <source>
        <strain evidence="2">DSM 44124</strain>
    </source>
</reference>
<reference evidence="1 3" key="3">
    <citation type="journal article" date="2019" name="Sci. Rep.">
        <title>Insight into the biology of Mycobacterium mucogenicum and Mycobacterium neoaurum clade members.</title>
        <authorList>
            <person name="Behra P.R.K."/>
            <person name="Pettersson B.M.F."/>
            <person name="Ramesh M."/>
            <person name="Dasgupta S."/>
            <person name="Kirsebom L.A."/>
        </authorList>
    </citation>
    <scope>NUCLEOTIDE SEQUENCE [LARGE SCALE GENOMIC DNA]</scope>
    <source>
        <strain evidence="1 3">DSM 44124</strain>
    </source>
</reference>
<gene>
    <name evidence="1" type="ORF">C1S78_002990</name>
    <name evidence="2" type="ORF">C1S78_03005</name>
</gene>
<dbReference type="RefSeq" id="WP_053854572.1">
    <property type="nucleotide sequence ID" value="NZ_ANBS01000001.1"/>
</dbReference>
<dbReference type="EMBL" id="CP062008">
    <property type="protein sequence ID" value="QPG70010.1"/>
    <property type="molecule type" value="Genomic_DNA"/>
</dbReference>